<dbReference type="PANTHER" id="PTHR43581:SF4">
    <property type="entry name" value="ATP_GTP PHOSPHATASE"/>
    <property type="match status" value="1"/>
</dbReference>
<evidence type="ECO:0000313" key="2">
    <source>
        <dbReference type="EMBL" id="CYV61560.1"/>
    </source>
</evidence>
<name>A0A116NH67_STRSU</name>
<proteinExistence type="predicted"/>
<keyword evidence="2" id="KW-0255">Endonuclease</keyword>
<dbReference type="Pfam" id="PF13304">
    <property type="entry name" value="AAA_21"/>
    <property type="match status" value="1"/>
</dbReference>
<accession>A0A116NH67</accession>
<dbReference type="InterPro" id="IPR003959">
    <property type="entry name" value="ATPase_AAA_core"/>
</dbReference>
<organism evidence="2 3">
    <name type="scientific">Streptococcus suis</name>
    <dbReference type="NCBI Taxonomy" id="1307"/>
    <lineage>
        <taxon>Bacteria</taxon>
        <taxon>Bacillati</taxon>
        <taxon>Bacillota</taxon>
        <taxon>Bacilli</taxon>
        <taxon>Lactobacillales</taxon>
        <taxon>Streptococcaceae</taxon>
        <taxon>Streptococcus</taxon>
    </lineage>
</organism>
<dbReference type="Proteomes" id="UP000072933">
    <property type="component" value="Unassembled WGS sequence"/>
</dbReference>
<dbReference type="EMBL" id="FIID01000005">
    <property type="protein sequence ID" value="CYV61560.1"/>
    <property type="molecule type" value="Genomic_DNA"/>
</dbReference>
<keyword evidence="2" id="KW-0540">Nuclease</keyword>
<dbReference type="AlphaFoldDB" id="A0A116NH67"/>
<dbReference type="InterPro" id="IPR051396">
    <property type="entry name" value="Bact_Antivir_Def_Nuclease"/>
</dbReference>
<dbReference type="Gene3D" id="3.40.50.300">
    <property type="entry name" value="P-loop containing nucleotide triphosphate hydrolases"/>
    <property type="match status" value="1"/>
</dbReference>
<dbReference type="PANTHER" id="PTHR43581">
    <property type="entry name" value="ATP/GTP PHOSPHATASE"/>
    <property type="match status" value="1"/>
</dbReference>
<reference evidence="2 3" key="1">
    <citation type="submission" date="2016-02" db="EMBL/GenBank/DDBJ databases">
        <authorList>
            <consortium name="Pathogen Informatics"/>
        </authorList>
    </citation>
    <scope>NUCLEOTIDE SEQUENCE [LARGE SCALE GENOMIC DNA]</scope>
    <source>
        <strain evidence="2 3">LSS8</strain>
    </source>
</reference>
<dbReference type="SUPFAM" id="SSF52540">
    <property type="entry name" value="P-loop containing nucleoside triphosphate hydrolases"/>
    <property type="match status" value="1"/>
</dbReference>
<protein>
    <submittedName>
        <fullName evidence="2">Phage resistance endonuclease</fullName>
    </submittedName>
</protein>
<evidence type="ECO:0000313" key="3">
    <source>
        <dbReference type="Proteomes" id="UP000072933"/>
    </source>
</evidence>
<gene>
    <name evidence="2" type="ORF">ERS132370_00690</name>
</gene>
<evidence type="ECO:0000259" key="1">
    <source>
        <dbReference type="Pfam" id="PF13304"/>
    </source>
</evidence>
<dbReference type="GO" id="GO:0016887">
    <property type="term" value="F:ATP hydrolysis activity"/>
    <property type="evidence" value="ECO:0007669"/>
    <property type="project" value="InterPro"/>
</dbReference>
<feature type="domain" description="ATPase AAA-type core" evidence="1">
    <location>
        <begin position="343"/>
        <end position="412"/>
    </location>
</feature>
<keyword evidence="2" id="KW-0378">Hydrolase</keyword>
<dbReference type="RefSeq" id="WP_024389662.1">
    <property type="nucleotide sequence ID" value="NZ_CEJO01000009.1"/>
</dbReference>
<sequence length="511" mass="59323">MTFKVVQSYSDIQQNGYYLVHSDWDDWFRYETTYLFYIKKDNQITNIGSIKIGQFSMKEGQRIPDVPEAFDTLTDDFFSVVTDESFYYEINRVESEKREYILTALKDVAFNEQLYLKATETDVFKISLTRDVLPKTIINKYRRLANGNTELSTYDFSFKMTESCTLDFKVNPDKFPASNIHAIIGRNGVGKSYLLTEMVESAIKKDGRFSFNTEFNDNFFSNIISVNFSSFENKKLFEENDDASKGYLYYHLSNRTTARESNKYKLYREEDGVTREFIPKGWDAVFIESVSSALQKKPKLWQDCIRILYSDPIFEQIGIDRLVEIFQRERDARKFYREAYKIFRGLSSGHKIVILTITKLVEMVSEKTLVILDEPELHLHPPLLSSFIRSLSQLLIKANGVAILATHSPIILQEVQKECVYKLSREISTDFMQVIRPSNETFAEDIGSLTFDVFELETLESGFYTLINQIVKRNLSFEESLQHFDGKMGTLGYKLLLSEISKRVKGEDADA</sequence>
<dbReference type="InterPro" id="IPR027417">
    <property type="entry name" value="P-loop_NTPase"/>
</dbReference>
<dbReference type="GO" id="GO:0005524">
    <property type="term" value="F:ATP binding"/>
    <property type="evidence" value="ECO:0007669"/>
    <property type="project" value="InterPro"/>
</dbReference>
<dbReference type="GO" id="GO:0004519">
    <property type="term" value="F:endonuclease activity"/>
    <property type="evidence" value="ECO:0007669"/>
    <property type="project" value="UniProtKB-KW"/>
</dbReference>